<feature type="domain" description="Serine hydroxymethyltransferase-like" evidence="11">
    <location>
        <begin position="9"/>
        <end position="385"/>
    </location>
</feature>
<evidence type="ECO:0000313" key="12">
    <source>
        <dbReference type="EMBL" id="RFU16024.1"/>
    </source>
</evidence>
<keyword evidence="5 9" id="KW-0963">Cytoplasm</keyword>
<dbReference type="InterPro" id="IPR039429">
    <property type="entry name" value="SHMT-like_dom"/>
</dbReference>
<evidence type="ECO:0000256" key="1">
    <source>
        <dbReference type="ARBA" id="ARBA00001933"/>
    </source>
</evidence>
<dbReference type="Gene3D" id="3.90.1150.10">
    <property type="entry name" value="Aspartate Aminotransferase, domain 1"/>
    <property type="match status" value="1"/>
</dbReference>
<comment type="catalytic activity">
    <reaction evidence="9">
        <text>(6R)-5,10-methylene-5,6,7,8-tetrahydrofolate + glycine + H2O = (6S)-5,6,7,8-tetrahydrofolate + L-serine</text>
        <dbReference type="Rhea" id="RHEA:15481"/>
        <dbReference type="ChEBI" id="CHEBI:15377"/>
        <dbReference type="ChEBI" id="CHEBI:15636"/>
        <dbReference type="ChEBI" id="CHEBI:33384"/>
        <dbReference type="ChEBI" id="CHEBI:57305"/>
        <dbReference type="ChEBI" id="CHEBI:57453"/>
        <dbReference type="EC" id="2.1.2.1"/>
    </reaction>
</comment>
<dbReference type="Gene3D" id="3.40.640.10">
    <property type="entry name" value="Type I PLP-dependent aspartate aminotransferase-like (Major domain)"/>
    <property type="match status" value="1"/>
</dbReference>
<comment type="caution">
    <text evidence="12">The sequence shown here is derived from an EMBL/GenBank/DDBJ whole genome shotgun (WGS) entry which is preliminary data.</text>
</comment>
<dbReference type="Proteomes" id="UP000264702">
    <property type="component" value="Unassembled WGS sequence"/>
</dbReference>
<dbReference type="Pfam" id="PF00464">
    <property type="entry name" value="SHMT"/>
    <property type="match status" value="1"/>
</dbReference>
<organism evidence="12 13">
    <name type="scientific">Paracidobacterium acidisoli</name>
    <dbReference type="NCBI Taxonomy" id="2303751"/>
    <lineage>
        <taxon>Bacteria</taxon>
        <taxon>Pseudomonadati</taxon>
        <taxon>Acidobacteriota</taxon>
        <taxon>Terriglobia</taxon>
        <taxon>Terriglobales</taxon>
        <taxon>Acidobacteriaceae</taxon>
        <taxon>Paracidobacterium</taxon>
    </lineage>
</organism>
<dbReference type="NCBIfam" id="NF000586">
    <property type="entry name" value="PRK00011.1"/>
    <property type="match status" value="1"/>
</dbReference>
<dbReference type="HAMAP" id="MF_00051">
    <property type="entry name" value="SHMT"/>
    <property type="match status" value="1"/>
</dbReference>
<evidence type="ECO:0000256" key="6">
    <source>
        <dbReference type="ARBA" id="ARBA00022563"/>
    </source>
</evidence>
<proteinExistence type="inferred from homology"/>
<dbReference type="PANTHER" id="PTHR11680">
    <property type="entry name" value="SERINE HYDROXYMETHYLTRANSFERASE"/>
    <property type="match status" value="1"/>
</dbReference>
<keyword evidence="8 9" id="KW-0663">Pyridoxal phosphate</keyword>
<dbReference type="InterPro" id="IPR015422">
    <property type="entry name" value="PyrdxlP-dep_Trfase_small"/>
</dbReference>
<comment type="similarity">
    <text evidence="3 9">Belongs to the SHMT family.</text>
</comment>
<gene>
    <name evidence="9" type="primary">glyA</name>
    <name evidence="12" type="ORF">D0Y96_11340</name>
</gene>
<evidence type="ECO:0000256" key="2">
    <source>
        <dbReference type="ARBA" id="ARBA00004496"/>
    </source>
</evidence>
<keyword evidence="7 9" id="KW-0808">Transferase</keyword>
<feature type="modified residue" description="N6-(pyridoxal phosphate)lysine" evidence="9 10">
    <location>
        <position position="231"/>
    </location>
</feature>
<dbReference type="InterPro" id="IPR001085">
    <property type="entry name" value="Ser_HO-MeTrfase"/>
</dbReference>
<comment type="function">
    <text evidence="9">Catalyzes the reversible interconversion of serine and glycine with tetrahydrofolate (THF) serving as the one-carbon carrier. This reaction serves as the major source of one-carbon groups required for the biosynthesis of purines, thymidylate, methionine, and other important biomolecules. Also exhibits THF-independent aldolase activity toward beta-hydroxyamino acids, producing glycine and aldehydes, via a retro-aldol mechanism.</text>
</comment>
<evidence type="ECO:0000259" key="11">
    <source>
        <dbReference type="Pfam" id="PF00464"/>
    </source>
</evidence>
<keyword evidence="9" id="KW-0028">Amino-acid biosynthesis</keyword>
<comment type="caution">
    <text evidence="9">Lacks conserved residue(s) required for the propagation of feature annotation.</text>
</comment>
<dbReference type="GO" id="GO:0005829">
    <property type="term" value="C:cytosol"/>
    <property type="evidence" value="ECO:0007669"/>
    <property type="project" value="TreeGrafter"/>
</dbReference>
<keyword evidence="13" id="KW-1185">Reference proteome</keyword>
<comment type="subunit">
    <text evidence="4 9">Homodimer.</text>
</comment>
<evidence type="ECO:0000313" key="13">
    <source>
        <dbReference type="Proteomes" id="UP000264702"/>
    </source>
</evidence>
<comment type="cofactor">
    <cofactor evidence="1 9 10">
        <name>pyridoxal 5'-phosphate</name>
        <dbReference type="ChEBI" id="CHEBI:597326"/>
    </cofactor>
</comment>
<dbReference type="RefSeq" id="WP_117299960.1">
    <property type="nucleotide sequence ID" value="NZ_QVQT02000004.1"/>
</dbReference>
<evidence type="ECO:0000256" key="5">
    <source>
        <dbReference type="ARBA" id="ARBA00022490"/>
    </source>
</evidence>
<dbReference type="InterPro" id="IPR015424">
    <property type="entry name" value="PyrdxlP-dep_Trfase"/>
</dbReference>
<reference evidence="12 13" key="1">
    <citation type="submission" date="2018-08" db="EMBL/GenBank/DDBJ databases">
        <title>Acidipila sp. 4G-K13, an acidobacterium isolated from forest soil.</title>
        <authorList>
            <person name="Gao Z.-H."/>
            <person name="Qiu L.-H."/>
        </authorList>
    </citation>
    <scope>NUCLEOTIDE SEQUENCE [LARGE SCALE GENOMIC DNA]</scope>
    <source>
        <strain evidence="12 13">4G-K13</strain>
    </source>
</reference>
<comment type="pathway">
    <text evidence="9">Amino-acid biosynthesis; glycine biosynthesis; glycine from L-serine: step 1/1.</text>
</comment>
<dbReference type="OrthoDB" id="9803846at2"/>
<dbReference type="UniPathway" id="UPA00288">
    <property type="reaction ID" value="UER01023"/>
</dbReference>
<evidence type="ECO:0000256" key="3">
    <source>
        <dbReference type="ARBA" id="ARBA00006376"/>
    </source>
</evidence>
<dbReference type="InterPro" id="IPR015421">
    <property type="entry name" value="PyrdxlP-dep_Trfase_major"/>
</dbReference>
<name>A0A372IM90_9BACT</name>
<sequence length="426" mass="45809">MSDRMSQPLAQSDPEIAAAIEHEVLRQHEGLEMIASENFVSQAVLEAAGSVFTNKYAEGYPGRRYYGGCEFADVVENLARDRAKQLFGAEHANVQPHSGSQANASAYMAVLQPGDTILGLDLAHGGHLTHGHKLNFSGKLFRVVSYGVRKDTEVIDYDELEQTALREKPKVIIGGGSAYPRHFDFPRMRAIADKAGALLIVDMAHFAGLVAGGVHPSPVPHAHISTTTTHKTLRGPRAGLILSKQEFAAAIDKSVFPGQQGGPLVHIVAAKAAAFREALQPDFRVYAAQIVANAKALAETLASEGYRVISGGTDTHLMLIDVFAKGILGSEAEAALGEAGITVNKNAIPFDTNPPLKPSGIRIGTPALTTRGMKEAEMRVIGRWITEALDRRNDPQTLTKIRGQVLELAEQFPLYGWLRHPAPVAG</sequence>
<evidence type="ECO:0000256" key="9">
    <source>
        <dbReference type="HAMAP-Rule" id="MF_00051"/>
    </source>
</evidence>
<dbReference type="InterPro" id="IPR049943">
    <property type="entry name" value="Ser_HO-MeTrfase-like"/>
</dbReference>
<evidence type="ECO:0000256" key="10">
    <source>
        <dbReference type="PIRSR" id="PIRSR000412-50"/>
    </source>
</evidence>
<dbReference type="PIRSF" id="PIRSF000412">
    <property type="entry name" value="SHMT"/>
    <property type="match status" value="1"/>
</dbReference>
<dbReference type="SUPFAM" id="SSF53383">
    <property type="entry name" value="PLP-dependent transferases"/>
    <property type="match status" value="1"/>
</dbReference>
<dbReference type="GO" id="GO:0008168">
    <property type="term" value="F:methyltransferase activity"/>
    <property type="evidence" value="ECO:0007669"/>
    <property type="project" value="UniProtKB-KW"/>
</dbReference>
<evidence type="ECO:0000256" key="4">
    <source>
        <dbReference type="ARBA" id="ARBA00011738"/>
    </source>
</evidence>
<dbReference type="GO" id="GO:0035999">
    <property type="term" value="P:tetrahydrofolate interconversion"/>
    <property type="evidence" value="ECO:0007669"/>
    <property type="project" value="UniProtKB-UniRule"/>
</dbReference>
<feature type="site" description="Plays an important role in substrate specificity" evidence="9">
    <location>
        <position position="230"/>
    </location>
</feature>
<dbReference type="PROSITE" id="PS00096">
    <property type="entry name" value="SHMT"/>
    <property type="match status" value="1"/>
</dbReference>
<evidence type="ECO:0000256" key="7">
    <source>
        <dbReference type="ARBA" id="ARBA00022679"/>
    </source>
</evidence>
<dbReference type="GO" id="GO:0004372">
    <property type="term" value="F:glycine hydroxymethyltransferase activity"/>
    <property type="evidence" value="ECO:0007669"/>
    <property type="project" value="UniProtKB-UniRule"/>
</dbReference>
<evidence type="ECO:0000256" key="8">
    <source>
        <dbReference type="ARBA" id="ARBA00022898"/>
    </source>
</evidence>
<accession>A0A372IM90</accession>
<dbReference type="EC" id="2.1.2.1" evidence="9"/>
<dbReference type="InterPro" id="IPR019798">
    <property type="entry name" value="Ser_HO-MeTrfase_PLP_BS"/>
</dbReference>
<keyword evidence="12" id="KW-0489">Methyltransferase</keyword>
<dbReference type="FunFam" id="3.40.640.10:FF:000001">
    <property type="entry name" value="Serine hydroxymethyltransferase"/>
    <property type="match status" value="1"/>
</dbReference>
<feature type="binding site" evidence="9">
    <location>
        <begin position="126"/>
        <end position="128"/>
    </location>
    <ligand>
        <name>(6S)-5,6,7,8-tetrahydrofolate</name>
        <dbReference type="ChEBI" id="CHEBI:57453"/>
    </ligand>
</feature>
<dbReference type="AlphaFoldDB" id="A0A372IM90"/>
<dbReference type="UniPathway" id="UPA00193"/>
<dbReference type="GO" id="GO:0019264">
    <property type="term" value="P:glycine biosynthetic process from serine"/>
    <property type="evidence" value="ECO:0007669"/>
    <property type="project" value="UniProtKB-UniRule"/>
</dbReference>
<dbReference type="PANTHER" id="PTHR11680:SF35">
    <property type="entry name" value="SERINE HYDROXYMETHYLTRANSFERASE 1"/>
    <property type="match status" value="1"/>
</dbReference>
<feature type="binding site" evidence="9">
    <location>
        <position position="122"/>
    </location>
    <ligand>
        <name>(6S)-5,6,7,8-tetrahydrofolate</name>
        <dbReference type="ChEBI" id="CHEBI:57453"/>
    </ligand>
</feature>
<dbReference type="GO" id="GO:0030170">
    <property type="term" value="F:pyridoxal phosphate binding"/>
    <property type="evidence" value="ECO:0007669"/>
    <property type="project" value="UniProtKB-UniRule"/>
</dbReference>
<dbReference type="CDD" id="cd00378">
    <property type="entry name" value="SHMT"/>
    <property type="match status" value="1"/>
</dbReference>
<keyword evidence="6 9" id="KW-0554">One-carbon metabolism</keyword>
<dbReference type="GO" id="GO:0032259">
    <property type="term" value="P:methylation"/>
    <property type="evidence" value="ECO:0007669"/>
    <property type="project" value="UniProtKB-KW"/>
</dbReference>
<comment type="pathway">
    <text evidence="9">One-carbon metabolism; tetrahydrofolate interconversion.</text>
</comment>
<dbReference type="EMBL" id="QVQT01000004">
    <property type="protein sequence ID" value="RFU16024.1"/>
    <property type="molecule type" value="Genomic_DNA"/>
</dbReference>
<comment type="subcellular location">
    <subcellularLocation>
        <location evidence="2 9">Cytoplasm</location>
    </subcellularLocation>
</comment>
<protein>
    <recommendedName>
        <fullName evidence="9">Serine hydroxymethyltransferase</fullName>
        <shortName evidence="9">SHMT</shortName>
        <shortName evidence="9">Serine methylase</shortName>
        <ecNumber evidence="9">2.1.2.1</ecNumber>
    </recommendedName>
</protein>